<dbReference type="AlphaFoldDB" id="A0A4Y2PYT9"/>
<organism evidence="1 2">
    <name type="scientific">Araneus ventricosus</name>
    <name type="common">Orbweaver spider</name>
    <name type="synonym">Epeira ventricosa</name>
    <dbReference type="NCBI Taxonomy" id="182803"/>
    <lineage>
        <taxon>Eukaryota</taxon>
        <taxon>Metazoa</taxon>
        <taxon>Ecdysozoa</taxon>
        <taxon>Arthropoda</taxon>
        <taxon>Chelicerata</taxon>
        <taxon>Arachnida</taxon>
        <taxon>Araneae</taxon>
        <taxon>Araneomorphae</taxon>
        <taxon>Entelegynae</taxon>
        <taxon>Araneoidea</taxon>
        <taxon>Araneidae</taxon>
        <taxon>Araneus</taxon>
    </lineage>
</organism>
<name>A0A4Y2PYT9_ARAVE</name>
<dbReference type="EMBL" id="BGPR01012285">
    <property type="protein sequence ID" value="GBN55427.1"/>
    <property type="molecule type" value="Genomic_DNA"/>
</dbReference>
<proteinExistence type="predicted"/>
<accession>A0A4Y2PYT9</accession>
<evidence type="ECO:0000313" key="2">
    <source>
        <dbReference type="Proteomes" id="UP000499080"/>
    </source>
</evidence>
<protein>
    <submittedName>
        <fullName evidence="1">Uncharacterized protein</fullName>
    </submittedName>
</protein>
<gene>
    <name evidence="1" type="ORF">AVEN_61793_1</name>
</gene>
<comment type="caution">
    <text evidence="1">The sequence shown here is derived from an EMBL/GenBank/DDBJ whole genome shotgun (WGS) entry which is preliminary data.</text>
</comment>
<evidence type="ECO:0000313" key="1">
    <source>
        <dbReference type="EMBL" id="GBN55427.1"/>
    </source>
</evidence>
<keyword evidence="2" id="KW-1185">Reference proteome</keyword>
<sequence length="178" mass="20044">MIEATPQHLTVVALVCDSCRRPDFCIGGDEGRTITQRSDPIHIKKRLEKEDLRYTSHNLKQVQLYLPHNLCLFLPHIVHKSTQSIYVLKLSIPSCTKALQCTPVRIHNFLVSHPILIIFGLTKLFAGPVVAPSKEFSGEEVTHCLMTNAYCNYLMRPVHQANNTSLCPAINICSSNYC</sequence>
<reference evidence="1 2" key="1">
    <citation type="journal article" date="2019" name="Sci. Rep.">
        <title>Orb-weaving spider Araneus ventricosus genome elucidates the spidroin gene catalogue.</title>
        <authorList>
            <person name="Kono N."/>
            <person name="Nakamura H."/>
            <person name="Ohtoshi R."/>
            <person name="Moran D.A.P."/>
            <person name="Shinohara A."/>
            <person name="Yoshida Y."/>
            <person name="Fujiwara M."/>
            <person name="Mori M."/>
            <person name="Tomita M."/>
            <person name="Arakawa K."/>
        </authorList>
    </citation>
    <scope>NUCLEOTIDE SEQUENCE [LARGE SCALE GENOMIC DNA]</scope>
</reference>
<dbReference type="Proteomes" id="UP000499080">
    <property type="component" value="Unassembled WGS sequence"/>
</dbReference>